<dbReference type="CDD" id="cd05387">
    <property type="entry name" value="BY-kinase"/>
    <property type="match status" value="1"/>
</dbReference>
<name>A0A2P1PU67_9GAMM</name>
<sequence length="773" mass="85780">MGLKVQDGLVRALINSPAANIHLFRGQRNFAMNSVSRPEELELEGPEQRELPNLQDYLRILFRYKWGILVLMIVGGVISALRAMSEVPLYDATATMLIERQAARFVSIEEVYRGSQGWDFGEYYQTQYEILRSRPIAERVVDKLGVEAFNKRQGNAKPAFSWRNLFGGAPEPAPAAAPVDPKIAREVAINTVIGSLDVMPVRNSQLVRIRMRGPNPEFAAMLANTHAQAYIEEMLEGRLQMTQTASQWLNERTKGLREKLEASEKTLQEFRDRERLLDVKGVDSLASTELGLASERLAEARRERIDKETAYNQIRNARSLEEVPALLVSPIVQEYKTALTQAESEVRELSQRYGARHPKMAEANTKREAAQASLGRQLKIAANAVEGEYRAAVSRENALSGELGAAKGELLDLNRKQYELTALEREVDGNRQIYELFQNRFKETSASGGVQTANARLVENAQIPNAQVWPNKRRATMIGLLIGLALGMALALILDHMDNTLKGAEDVEKRLGLAVIGLVPKLKSLSEGGELPINYFGAHPQSSFSEAIRTIRTGVLLSAVDETHKRILITSSVPSEGKTTLSMNLATALGHMKKVLLIDADMRRPSIHKGLPDQRQSPGLSEYITGERKISECMRQIEGSNLFVMPAGVAPPNPLEILSSRKFAESLEALSRAFDHVIIDCAPACAVSDALVLSKLVHGVVYVVRSDSTQWQIARSGVKRLRRIDAPLIGAVVNQVVPRRTGYAYGKYYYHGDGYYSDYGYAKSKSRSKNKGS</sequence>
<dbReference type="PANTHER" id="PTHR32309:SF13">
    <property type="entry name" value="FERRIC ENTEROBACTIN TRANSPORT PROTEIN FEPE"/>
    <property type="match status" value="1"/>
</dbReference>
<evidence type="ECO:0000256" key="3">
    <source>
        <dbReference type="ARBA" id="ARBA00008883"/>
    </source>
</evidence>
<dbReference type="GO" id="GO:0005524">
    <property type="term" value="F:ATP binding"/>
    <property type="evidence" value="ECO:0007669"/>
    <property type="project" value="UniProtKB-KW"/>
</dbReference>
<dbReference type="SUPFAM" id="SSF52540">
    <property type="entry name" value="P-loop containing nucleoside triphosphate hydrolases"/>
    <property type="match status" value="1"/>
</dbReference>
<evidence type="ECO:0000313" key="21">
    <source>
        <dbReference type="Proteomes" id="UP000241074"/>
    </source>
</evidence>
<evidence type="ECO:0000256" key="6">
    <source>
        <dbReference type="ARBA" id="ARBA00022519"/>
    </source>
</evidence>
<dbReference type="InterPro" id="IPR005702">
    <property type="entry name" value="Wzc-like_C"/>
</dbReference>
<dbReference type="GO" id="GO:0005886">
    <property type="term" value="C:plasma membrane"/>
    <property type="evidence" value="ECO:0007669"/>
    <property type="project" value="UniProtKB-SubCell"/>
</dbReference>
<evidence type="ECO:0000256" key="2">
    <source>
        <dbReference type="ARBA" id="ARBA00007316"/>
    </source>
</evidence>
<dbReference type="EC" id="2.7.10.2" evidence="4"/>
<evidence type="ECO:0000256" key="8">
    <source>
        <dbReference type="ARBA" id="ARBA00022692"/>
    </source>
</evidence>
<evidence type="ECO:0000256" key="14">
    <source>
        <dbReference type="ARBA" id="ARBA00023137"/>
    </source>
</evidence>
<reference evidence="20 21" key="1">
    <citation type="submission" date="2018-03" db="EMBL/GenBank/DDBJ databases">
        <title>Ahniella affigens gen. nov., sp. nov., a gammaproteobacterium isolated from sandy soil near a stream.</title>
        <authorList>
            <person name="Ko Y."/>
            <person name="Kim J.-H."/>
        </authorList>
    </citation>
    <scope>NUCLEOTIDE SEQUENCE [LARGE SCALE GENOMIC DNA]</scope>
    <source>
        <strain evidence="20 21">D13</strain>
    </source>
</reference>
<gene>
    <name evidence="20" type="ORF">C7S18_14855</name>
</gene>
<evidence type="ECO:0000256" key="7">
    <source>
        <dbReference type="ARBA" id="ARBA00022679"/>
    </source>
</evidence>
<evidence type="ECO:0000256" key="1">
    <source>
        <dbReference type="ARBA" id="ARBA00004429"/>
    </source>
</evidence>
<keyword evidence="21" id="KW-1185">Reference proteome</keyword>
<dbReference type="AlphaFoldDB" id="A0A2P1PU67"/>
<evidence type="ECO:0000259" key="17">
    <source>
        <dbReference type="Pfam" id="PF02706"/>
    </source>
</evidence>
<keyword evidence="13" id="KW-0472">Membrane</keyword>
<comment type="catalytic activity">
    <reaction evidence="15">
        <text>L-tyrosyl-[protein] + ATP = O-phospho-L-tyrosyl-[protein] + ADP + H(+)</text>
        <dbReference type="Rhea" id="RHEA:10596"/>
        <dbReference type="Rhea" id="RHEA-COMP:10136"/>
        <dbReference type="Rhea" id="RHEA-COMP:20101"/>
        <dbReference type="ChEBI" id="CHEBI:15378"/>
        <dbReference type="ChEBI" id="CHEBI:30616"/>
        <dbReference type="ChEBI" id="CHEBI:46858"/>
        <dbReference type="ChEBI" id="CHEBI:61978"/>
        <dbReference type="ChEBI" id="CHEBI:456216"/>
        <dbReference type="EC" id="2.7.10.2"/>
    </reaction>
</comment>
<evidence type="ECO:0000256" key="11">
    <source>
        <dbReference type="ARBA" id="ARBA00022840"/>
    </source>
</evidence>
<protein>
    <recommendedName>
        <fullName evidence="4">non-specific protein-tyrosine kinase</fullName>
        <ecNumber evidence="4">2.7.10.2</ecNumber>
    </recommendedName>
</protein>
<reference evidence="20 21" key="2">
    <citation type="submission" date="2018-03" db="EMBL/GenBank/DDBJ databases">
        <authorList>
            <person name="Keele B.F."/>
        </authorList>
    </citation>
    <scope>NUCLEOTIDE SEQUENCE [LARGE SCALE GENOMIC DNA]</scope>
    <source>
        <strain evidence="20 21">D13</strain>
    </source>
</reference>
<dbReference type="Pfam" id="PF02706">
    <property type="entry name" value="Wzz"/>
    <property type="match status" value="1"/>
</dbReference>
<evidence type="ECO:0000313" key="20">
    <source>
        <dbReference type="EMBL" id="AVP98387.1"/>
    </source>
</evidence>
<evidence type="ECO:0000256" key="13">
    <source>
        <dbReference type="ARBA" id="ARBA00023136"/>
    </source>
</evidence>
<dbReference type="InterPro" id="IPR032807">
    <property type="entry name" value="GNVR"/>
</dbReference>
<dbReference type="InterPro" id="IPR050445">
    <property type="entry name" value="Bact_polysacc_biosynth/exp"/>
</dbReference>
<feature type="domain" description="Polysaccharide chain length determinant N-terminal" evidence="17">
    <location>
        <begin position="53"/>
        <end position="144"/>
    </location>
</feature>
<dbReference type="OrthoDB" id="9775724at2"/>
<dbReference type="KEGG" id="xba:C7S18_14855"/>
<accession>A0A2P1PU67</accession>
<dbReference type="NCBIfam" id="TIGR01007">
    <property type="entry name" value="eps_fam"/>
    <property type="match status" value="1"/>
</dbReference>
<keyword evidence="10" id="KW-0418">Kinase</keyword>
<keyword evidence="11" id="KW-0067">ATP-binding</keyword>
<dbReference type="InterPro" id="IPR025669">
    <property type="entry name" value="AAA_dom"/>
</dbReference>
<keyword evidence="7" id="KW-0808">Transferase</keyword>
<keyword evidence="5" id="KW-1003">Cell membrane</keyword>
<dbReference type="InterPro" id="IPR003856">
    <property type="entry name" value="LPS_length_determ_N"/>
</dbReference>
<dbReference type="GO" id="GO:0004715">
    <property type="term" value="F:non-membrane spanning protein tyrosine kinase activity"/>
    <property type="evidence" value="ECO:0007669"/>
    <property type="project" value="UniProtKB-EC"/>
</dbReference>
<organism evidence="20 21">
    <name type="scientific">Ahniella affigens</name>
    <dbReference type="NCBI Taxonomy" id="2021234"/>
    <lineage>
        <taxon>Bacteria</taxon>
        <taxon>Pseudomonadati</taxon>
        <taxon>Pseudomonadota</taxon>
        <taxon>Gammaproteobacteria</taxon>
        <taxon>Lysobacterales</taxon>
        <taxon>Rhodanobacteraceae</taxon>
        <taxon>Ahniella</taxon>
    </lineage>
</organism>
<comment type="similarity">
    <text evidence="2">Belongs to the CpsD/CapB family.</text>
</comment>
<dbReference type="Pfam" id="PF13614">
    <property type="entry name" value="AAA_31"/>
    <property type="match status" value="1"/>
</dbReference>
<dbReference type="Gene3D" id="3.40.50.300">
    <property type="entry name" value="P-loop containing nucleotide triphosphate hydrolases"/>
    <property type="match status" value="1"/>
</dbReference>
<dbReference type="PANTHER" id="PTHR32309">
    <property type="entry name" value="TYROSINE-PROTEIN KINASE"/>
    <property type="match status" value="1"/>
</dbReference>
<feature type="domain" description="Tyrosine-protein kinase G-rich" evidence="19">
    <location>
        <begin position="417"/>
        <end position="493"/>
    </location>
</feature>
<evidence type="ECO:0000256" key="9">
    <source>
        <dbReference type="ARBA" id="ARBA00022741"/>
    </source>
</evidence>
<evidence type="ECO:0000256" key="12">
    <source>
        <dbReference type="ARBA" id="ARBA00022989"/>
    </source>
</evidence>
<evidence type="ECO:0000256" key="10">
    <source>
        <dbReference type="ARBA" id="ARBA00022777"/>
    </source>
</evidence>
<evidence type="ECO:0000256" key="5">
    <source>
        <dbReference type="ARBA" id="ARBA00022475"/>
    </source>
</evidence>
<comment type="similarity">
    <text evidence="3">Belongs to the etk/wzc family.</text>
</comment>
<evidence type="ECO:0000256" key="4">
    <source>
        <dbReference type="ARBA" id="ARBA00011903"/>
    </source>
</evidence>
<keyword evidence="8" id="KW-0812">Transmembrane</keyword>
<dbReference type="Pfam" id="PF13807">
    <property type="entry name" value="GNVR"/>
    <property type="match status" value="1"/>
</dbReference>
<dbReference type="InterPro" id="IPR027417">
    <property type="entry name" value="P-loop_NTPase"/>
</dbReference>
<dbReference type="EMBL" id="CP027860">
    <property type="protein sequence ID" value="AVP98387.1"/>
    <property type="molecule type" value="Genomic_DNA"/>
</dbReference>
<feature type="domain" description="AAA" evidence="18">
    <location>
        <begin position="577"/>
        <end position="688"/>
    </location>
</feature>
<comment type="subcellular location">
    <subcellularLocation>
        <location evidence="1">Cell inner membrane</location>
        <topology evidence="1">Multi-pass membrane protein</topology>
    </subcellularLocation>
</comment>
<dbReference type="Proteomes" id="UP000241074">
    <property type="component" value="Chromosome"/>
</dbReference>
<keyword evidence="16" id="KW-0175">Coiled coil</keyword>
<keyword evidence="9" id="KW-0547">Nucleotide-binding</keyword>
<evidence type="ECO:0000256" key="16">
    <source>
        <dbReference type="SAM" id="Coils"/>
    </source>
</evidence>
<proteinExistence type="inferred from homology"/>
<keyword evidence="12" id="KW-1133">Transmembrane helix</keyword>
<evidence type="ECO:0000259" key="18">
    <source>
        <dbReference type="Pfam" id="PF13614"/>
    </source>
</evidence>
<keyword evidence="6" id="KW-0997">Cell inner membrane</keyword>
<feature type="coiled-coil region" evidence="16">
    <location>
        <begin position="297"/>
        <end position="352"/>
    </location>
</feature>
<keyword evidence="14" id="KW-0829">Tyrosine-protein kinase</keyword>
<evidence type="ECO:0000256" key="15">
    <source>
        <dbReference type="ARBA" id="ARBA00051245"/>
    </source>
</evidence>
<evidence type="ECO:0000259" key="19">
    <source>
        <dbReference type="Pfam" id="PF13807"/>
    </source>
</evidence>